<feature type="region of interest" description="Disordered" evidence="1">
    <location>
        <begin position="454"/>
        <end position="485"/>
    </location>
</feature>
<reference evidence="3 4" key="1">
    <citation type="submission" date="2017-07" db="EMBL/GenBank/DDBJ databases">
        <title>The new phylogeny of genus Mycobacterium.</title>
        <authorList>
            <person name="Tortoli E."/>
            <person name="Trovato A."/>
            <person name="Cirillo D.M."/>
        </authorList>
    </citation>
    <scope>NUCLEOTIDE SEQUENCE [LARGE SCALE GENOMIC DNA]</scope>
    <source>
        <strain evidence="3 4">ATCC 33027</strain>
    </source>
</reference>
<dbReference type="InterPro" id="IPR003615">
    <property type="entry name" value="HNH_nuc"/>
</dbReference>
<dbReference type="Pfam" id="PF02720">
    <property type="entry name" value="DUF222"/>
    <property type="match status" value="1"/>
</dbReference>
<dbReference type="InterPro" id="IPR003870">
    <property type="entry name" value="DUF222"/>
</dbReference>
<evidence type="ECO:0000259" key="2">
    <source>
        <dbReference type="SMART" id="SM00507"/>
    </source>
</evidence>
<dbReference type="EMBL" id="NOZR01000006">
    <property type="protein sequence ID" value="OYN80323.1"/>
    <property type="molecule type" value="Genomic_DNA"/>
</dbReference>
<sequence>MFGTSQLHDYWEPSDTAESRALLTSIGASTRAENQIVARRLASIAELFELRRRERGEREDWAVDTWAAVGAEVAARLRVSLAKAGHLMDYGLAMKTRPAVAAIFIAGDIDAQMFQTIVFRTALITDNAILAEVDRMLAEKAARWPSMTRGRLNSEIDRIVIEHDPDAVRRVRERVADREIMFGDDDRGCTEIYGRLLSADAQVVDQRLDALARSVCEGDPRTMAQRRADALGAVAGGADRLACQCGESGCRAAEKPAPGSVVIHVVADEATLQGRCDKPAYVLGANTVIPGMLLLELAKTARLSPLIHPIDLPPEAGYRPSRALSDFVRARDLTCRAPGCDKPATQCDLDHTIPFPYGSTHAGNIKCLCRQHHILKTFWGWRDKQLADGTVIWTLPGQQTYVTTPGSALFFPILMAPTPAPEARPVEAEGDRTVLMPLRKNTRAQNRVNGIAAERRRNRAGRRARHGALFGPAPPRADDGDPPPF</sequence>
<gene>
    <name evidence="3" type="ORF">CG716_09250</name>
</gene>
<evidence type="ECO:0000313" key="3">
    <source>
        <dbReference type="EMBL" id="OYN80323.1"/>
    </source>
</evidence>
<dbReference type="SMART" id="SM00507">
    <property type="entry name" value="HNHc"/>
    <property type="match status" value="1"/>
</dbReference>
<protein>
    <recommendedName>
        <fullName evidence="2">HNH nuclease domain-containing protein</fullName>
    </recommendedName>
</protein>
<keyword evidence="4" id="KW-1185">Reference proteome</keyword>
<dbReference type="AlphaFoldDB" id="A0A255DX61"/>
<dbReference type="OrthoDB" id="4775237at2"/>
<accession>A0A255DX61</accession>
<dbReference type="RefSeq" id="WP_094478706.1">
    <property type="nucleotide sequence ID" value="NZ_NOZR01000006.1"/>
</dbReference>
<dbReference type="CDD" id="cd00085">
    <property type="entry name" value="HNHc"/>
    <property type="match status" value="1"/>
</dbReference>
<name>A0A255DX61_9MYCO</name>
<feature type="compositionally biased region" description="Basic residues" evidence="1">
    <location>
        <begin position="456"/>
        <end position="466"/>
    </location>
</feature>
<comment type="caution">
    <text evidence="3">The sequence shown here is derived from an EMBL/GenBank/DDBJ whole genome shotgun (WGS) entry which is preliminary data.</text>
</comment>
<evidence type="ECO:0000313" key="4">
    <source>
        <dbReference type="Proteomes" id="UP000216063"/>
    </source>
</evidence>
<feature type="domain" description="HNH nuclease" evidence="2">
    <location>
        <begin position="323"/>
        <end position="374"/>
    </location>
</feature>
<organism evidence="3 4">
    <name type="scientific">Mycolicibacterium sphagni</name>
    <dbReference type="NCBI Taxonomy" id="1786"/>
    <lineage>
        <taxon>Bacteria</taxon>
        <taxon>Bacillati</taxon>
        <taxon>Actinomycetota</taxon>
        <taxon>Actinomycetes</taxon>
        <taxon>Mycobacteriales</taxon>
        <taxon>Mycobacteriaceae</taxon>
        <taxon>Mycolicibacterium</taxon>
    </lineage>
</organism>
<proteinExistence type="predicted"/>
<dbReference type="Proteomes" id="UP000216063">
    <property type="component" value="Unassembled WGS sequence"/>
</dbReference>
<evidence type="ECO:0000256" key="1">
    <source>
        <dbReference type="SAM" id="MobiDB-lite"/>
    </source>
</evidence>